<evidence type="ECO:0000256" key="3">
    <source>
        <dbReference type="ARBA" id="ARBA00022723"/>
    </source>
</evidence>
<keyword evidence="4" id="KW-0408">Iron</keyword>
<gene>
    <name evidence="6" type="primary">ytfE</name>
    <name evidence="6" type="ORF">HMPREF9123_2092</name>
</gene>
<dbReference type="GO" id="GO:0046872">
    <property type="term" value="F:metal ion binding"/>
    <property type="evidence" value="ECO:0007669"/>
    <property type="project" value="UniProtKB-KW"/>
</dbReference>
<proteinExistence type="predicted"/>
<evidence type="ECO:0000256" key="1">
    <source>
        <dbReference type="ARBA" id="ARBA00004496"/>
    </source>
</evidence>
<feature type="domain" description="Hemerythrin-like" evidence="5">
    <location>
        <begin position="46"/>
        <end position="178"/>
    </location>
</feature>
<keyword evidence="2" id="KW-0963">Cytoplasm</keyword>
<dbReference type="AlphaFoldDB" id="F2BED6"/>
<sequence length="183" mass="20402">MPRFPNIPIIRTFQTEPQHKRPNHKDHTMTLHAQWQNAPLGDITAHIVPRYHETHRSQLAAMIEAGEALDGTAGFPADFVPLVQAIQNELLSHMMKEERILFPMIENGAGSGAAMPIRMMMHEHGDHQGAIGQLAAVTANFTAPDNASEAWRQLYALAKQFADDLAEHIELEDNILFARTLAS</sequence>
<reference evidence="6 7" key="1">
    <citation type="submission" date="2011-02" db="EMBL/GenBank/DDBJ databases">
        <authorList>
            <person name="Muzny D."/>
            <person name="Qin X."/>
            <person name="Deng J."/>
            <person name="Jiang H."/>
            <person name="Liu Y."/>
            <person name="Qu J."/>
            <person name="Song X.-Z."/>
            <person name="Zhang L."/>
            <person name="Thornton R."/>
            <person name="Coyle M."/>
            <person name="Francisco L."/>
            <person name="Jackson L."/>
            <person name="Javaid M."/>
            <person name="Korchina V."/>
            <person name="Kovar C."/>
            <person name="Mata R."/>
            <person name="Mathew T."/>
            <person name="Ngo R."/>
            <person name="Nguyen L."/>
            <person name="Nguyen N."/>
            <person name="Okwuonu G."/>
            <person name="Ongeri F."/>
            <person name="Pham C."/>
            <person name="Simmons D."/>
            <person name="Wilczek-Boney K."/>
            <person name="Hale W."/>
            <person name="Jakkamsetti A."/>
            <person name="Pham P."/>
            <person name="Ruth R."/>
            <person name="San Lucas F."/>
            <person name="Warren J."/>
            <person name="Zhang J."/>
            <person name="Zhao Z."/>
            <person name="Zhou C."/>
            <person name="Zhu D."/>
            <person name="Lee S."/>
            <person name="Bess C."/>
            <person name="Blankenburg K."/>
            <person name="Forbes L."/>
            <person name="Fu Q."/>
            <person name="Gubbala S."/>
            <person name="Hirani K."/>
            <person name="Jayaseelan J.C."/>
            <person name="Lara F."/>
            <person name="Munidasa M."/>
            <person name="Palculict T."/>
            <person name="Patil S."/>
            <person name="Pu L.-L."/>
            <person name="Saada N."/>
            <person name="Tang L."/>
            <person name="Weissenberger G."/>
            <person name="Zhu Y."/>
            <person name="Hemphill L."/>
            <person name="Shang Y."/>
            <person name="Youmans B."/>
            <person name="Ayvaz T."/>
            <person name="Ross M."/>
            <person name="Santibanez J."/>
            <person name="Aqrawi P."/>
            <person name="Gross S."/>
            <person name="Joshi V."/>
            <person name="Fowler G."/>
            <person name="Nazareth L."/>
            <person name="Reid J."/>
            <person name="Worley K."/>
            <person name="Petrosino J."/>
            <person name="Highlander S."/>
            <person name="Gibbs R."/>
        </authorList>
    </citation>
    <scope>NUCLEOTIDE SEQUENCE [LARGE SCALE GENOMIC DNA]</scope>
    <source>
        <strain evidence="6 7">ATCC BAA-1200</strain>
    </source>
</reference>
<evidence type="ECO:0000313" key="6">
    <source>
        <dbReference type="EMBL" id="EGF10217.1"/>
    </source>
</evidence>
<dbReference type="PANTHER" id="PTHR36438">
    <property type="entry name" value="IRON-SULFUR CLUSTER REPAIR PROTEIN YTFE"/>
    <property type="match status" value="1"/>
</dbReference>
<keyword evidence="7" id="KW-1185">Reference proteome</keyword>
<evidence type="ECO:0000256" key="4">
    <source>
        <dbReference type="ARBA" id="ARBA00023004"/>
    </source>
</evidence>
<dbReference type="Gene3D" id="1.20.120.520">
    <property type="entry name" value="nmb1532 protein domain like"/>
    <property type="match status" value="1"/>
</dbReference>
<evidence type="ECO:0000259" key="5">
    <source>
        <dbReference type="Pfam" id="PF01814"/>
    </source>
</evidence>
<dbReference type="PANTHER" id="PTHR36438:SF1">
    <property type="entry name" value="IRON-SULFUR CLUSTER REPAIR PROTEIN YTFE"/>
    <property type="match status" value="1"/>
</dbReference>
<evidence type="ECO:0000313" key="7">
    <source>
        <dbReference type="Proteomes" id="UP000004105"/>
    </source>
</evidence>
<comment type="subcellular location">
    <subcellularLocation>
        <location evidence="1">Cytoplasm</location>
    </subcellularLocation>
</comment>
<dbReference type="InterPro" id="IPR019903">
    <property type="entry name" value="RIC_family"/>
</dbReference>
<name>F2BED6_9NEIS</name>
<dbReference type="InterPro" id="IPR012312">
    <property type="entry name" value="Hemerythrin-like"/>
</dbReference>
<dbReference type="HOGENOM" id="CLU_076075_3_0_4"/>
<dbReference type="EMBL" id="AFAY01000044">
    <property type="protein sequence ID" value="EGF10217.1"/>
    <property type="molecule type" value="Genomic_DNA"/>
</dbReference>
<keyword evidence="3" id="KW-0479">Metal-binding</keyword>
<protein>
    <submittedName>
        <fullName evidence="6">Iron-sulfur cluster repair protein</fullName>
    </submittedName>
</protein>
<comment type="caution">
    <text evidence="6">The sequence shown here is derived from an EMBL/GenBank/DDBJ whole genome shotgun (WGS) entry which is preliminary data.</text>
</comment>
<dbReference type="Pfam" id="PF01814">
    <property type="entry name" value="Hemerythrin"/>
    <property type="match status" value="1"/>
</dbReference>
<evidence type="ECO:0000256" key="2">
    <source>
        <dbReference type="ARBA" id="ARBA00022490"/>
    </source>
</evidence>
<dbReference type="STRING" id="267212.GCA_001063965_00184"/>
<organism evidence="6 7">
    <name type="scientific">Neisseria bacilliformis ATCC BAA-1200</name>
    <dbReference type="NCBI Taxonomy" id="888742"/>
    <lineage>
        <taxon>Bacteria</taxon>
        <taxon>Pseudomonadati</taxon>
        <taxon>Pseudomonadota</taxon>
        <taxon>Betaproteobacteria</taxon>
        <taxon>Neisseriales</taxon>
        <taxon>Neisseriaceae</taxon>
        <taxon>Neisseria</taxon>
    </lineage>
</organism>
<dbReference type="Proteomes" id="UP000004105">
    <property type="component" value="Unassembled WGS sequence"/>
</dbReference>
<accession>F2BED6</accession>
<dbReference type="GO" id="GO:0005737">
    <property type="term" value="C:cytoplasm"/>
    <property type="evidence" value="ECO:0007669"/>
    <property type="project" value="UniProtKB-SubCell"/>
</dbReference>